<keyword evidence="1" id="KW-0143">Chaperone</keyword>
<feature type="domain" description="J" evidence="3">
    <location>
        <begin position="6"/>
        <end position="71"/>
    </location>
</feature>
<evidence type="ECO:0000313" key="4">
    <source>
        <dbReference type="EMBL" id="PZO47877.1"/>
    </source>
</evidence>
<comment type="caution">
    <text evidence="4">The sequence shown here is derived from an EMBL/GenBank/DDBJ whole genome shotgun (WGS) entry which is preliminary data.</text>
</comment>
<feature type="region of interest" description="Disordered" evidence="2">
    <location>
        <begin position="80"/>
        <end position="105"/>
    </location>
</feature>
<feature type="non-terminal residue" evidence="4">
    <location>
        <position position="171"/>
    </location>
</feature>
<dbReference type="AlphaFoldDB" id="A0A2W4WXS7"/>
<dbReference type="PRINTS" id="PR00625">
    <property type="entry name" value="JDOMAIN"/>
</dbReference>
<accession>A0A2W4WXS7</accession>
<evidence type="ECO:0000259" key="3">
    <source>
        <dbReference type="PROSITE" id="PS50076"/>
    </source>
</evidence>
<dbReference type="InterPro" id="IPR036869">
    <property type="entry name" value="J_dom_sf"/>
</dbReference>
<organism evidence="4 5">
    <name type="scientific">Phormidesmis priestleyi</name>
    <dbReference type="NCBI Taxonomy" id="268141"/>
    <lineage>
        <taxon>Bacteria</taxon>
        <taxon>Bacillati</taxon>
        <taxon>Cyanobacteriota</taxon>
        <taxon>Cyanophyceae</taxon>
        <taxon>Leptolyngbyales</taxon>
        <taxon>Leptolyngbyaceae</taxon>
        <taxon>Phormidesmis</taxon>
    </lineage>
</organism>
<proteinExistence type="predicted"/>
<dbReference type="SUPFAM" id="SSF46565">
    <property type="entry name" value="Chaperone J-domain"/>
    <property type="match status" value="1"/>
</dbReference>
<dbReference type="PROSITE" id="PS00636">
    <property type="entry name" value="DNAJ_1"/>
    <property type="match status" value="1"/>
</dbReference>
<dbReference type="CDD" id="cd06257">
    <property type="entry name" value="DnaJ"/>
    <property type="match status" value="1"/>
</dbReference>
<feature type="compositionally biased region" description="Low complexity" evidence="2">
    <location>
        <begin position="160"/>
        <end position="171"/>
    </location>
</feature>
<dbReference type="InterPro" id="IPR018253">
    <property type="entry name" value="DnaJ_domain_CS"/>
</dbReference>
<sequence length="171" mass="19598">MQNFRDYYEILGISKEAVADEIKRAYRALARKYHPDLNPGDKDAEEKFKLIGEAYDVLSDADKKSQYEEYSRYWNQKGFLEGSRSSSRSSNRSKRGSRASKAEAEYSGFEDFDNFVEQLLKRHQAGEPEMWQAPPEPAARTRTASTTERINPERRDRAKSPQSSSSPQSSA</sequence>
<name>A0A2W4WXS7_9CYAN</name>
<feature type="compositionally biased region" description="Basic and acidic residues" evidence="2">
    <location>
        <begin position="150"/>
        <end position="159"/>
    </location>
</feature>
<dbReference type="Gene3D" id="1.10.287.110">
    <property type="entry name" value="DnaJ domain"/>
    <property type="match status" value="1"/>
</dbReference>
<evidence type="ECO:0000313" key="5">
    <source>
        <dbReference type="Proteomes" id="UP000249794"/>
    </source>
</evidence>
<dbReference type="InterPro" id="IPR051938">
    <property type="entry name" value="Apopto_cytoskel_mod"/>
</dbReference>
<dbReference type="Proteomes" id="UP000249794">
    <property type="component" value="Unassembled WGS sequence"/>
</dbReference>
<dbReference type="Pfam" id="PF00226">
    <property type="entry name" value="DnaJ"/>
    <property type="match status" value="1"/>
</dbReference>
<feature type="compositionally biased region" description="Low complexity" evidence="2">
    <location>
        <begin position="138"/>
        <end position="149"/>
    </location>
</feature>
<reference evidence="5" key="1">
    <citation type="submission" date="2018-04" db="EMBL/GenBank/DDBJ databases">
        <authorList>
            <person name="Cornet L."/>
        </authorList>
    </citation>
    <scope>NUCLEOTIDE SEQUENCE [LARGE SCALE GENOMIC DNA]</scope>
</reference>
<dbReference type="PANTHER" id="PTHR44145:SF3">
    <property type="entry name" value="DNAJ HOMOLOG SUBFAMILY A MEMBER 3, MITOCHONDRIAL"/>
    <property type="match status" value="1"/>
</dbReference>
<reference evidence="4 5" key="2">
    <citation type="submission" date="2018-06" db="EMBL/GenBank/DDBJ databases">
        <title>Metagenomic assembly of (sub)arctic Cyanobacteria and their associated microbiome from non-axenic cultures.</title>
        <authorList>
            <person name="Baurain D."/>
        </authorList>
    </citation>
    <scope>NUCLEOTIDE SEQUENCE [LARGE SCALE GENOMIC DNA]</scope>
    <source>
        <strain evidence="4">ULC027bin1</strain>
    </source>
</reference>
<protein>
    <submittedName>
        <fullName evidence="4">Molecular chaperone DnaJ</fullName>
    </submittedName>
</protein>
<evidence type="ECO:0000256" key="2">
    <source>
        <dbReference type="SAM" id="MobiDB-lite"/>
    </source>
</evidence>
<dbReference type="EMBL" id="QBMP01000257">
    <property type="protein sequence ID" value="PZO47877.1"/>
    <property type="molecule type" value="Genomic_DNA"/>
</dbReference>
<dbReference type="PROSITE" id="PS50076">
    <property type="entry name" value="DNAJ_2"/>
    <property type="match status" value="1"/>
</dbReference>
<evidence type="ECO:0000256" key="1">
    <source>
        <dbReference type="ARBA" id="ARBA00023186"/>
    </source>
</evidence>
<feature type="region of interest" description="Disordered" evidence="2">
    <location>
        <begin position="119"/>
        <end position="171"/>
    </location>
</feature>
<dbReference type="PANTHER" id="PTHR44145">
    <property type="entry name" value="DNAJ HOMOLOG SUBFAMILY A MEMBER 3, MITOCHONDRIAL"/>
    <property type="match status" value="1"/>
</dbReference>
<dbReference type="InterPro" id="IPR001623">
    <property type="entry name" value="DnaJ_domain"/>
</dbReference>
<gene>
    <name evidence="4" type="ORF">DCF15_18500</name>
</gene>
<dbReference type="SMART" id="SM00271">
    <property type="entry name" value="DnaJ"/>
    <property type="match status" value="1"/>
</dbReference>